<evidence type="ECO:0000313" key="6">
    <source>
        <dbReference type="EMBL" id="KAJ1098994.1"/>
    </source>
</evidence>
<keyword evidence="7" id="KW-1185">Reference proteome</keyword>
<dbReference type="PANTHER" id="PTHR10206">
    <property type="entry name" value="CATHELICIDIN"/>
    <property type="match status" value="1"/>
</dbReference>
<dbReference type="Gene3D" id="3.10.450.10">
    <property type="match status" value="1"/>
</dbReference>
<protein>
    <submittedName>
        <fullName evidence="6">Uncharacterized protein</fullName>
    </submittedName>
</protein>
<evidence type="ECO:0000256" key="4">
    <source>
        <dbReference type="ARBA" id="ARBA00023157"/>
    </source>
</evidence>
<evidence type="ECO:0000256" key="5">
    <source>
        <dbReference type="SAM" id="SignalP"/>
    </source>
</evidence>
<dbReference type="AlphaFoldDB" id="A0AAV7M774"/>
<dbReference type="Pfam" id="PF00666">
    <property type="entry name" value="Cathelicidins"/>
    <property type="match status" value="1"/>
</dbReference>
<dbReference type="FunFam" id="3.10.450.10:FF:000003">
    <property type="entry name" value="Cathelicidin antimicrobial peptide"/>
    <property type="match status" value="1"/>
</dbReference>
<keyword evidence="5" id="KW-0732">Signal</keyword>
<feature type="chain" id="PRO_5043395245" evidence="5">
    <location>
        <begin position="19"/>
        <end position="163"/>
    </location>
</feature>
<gene>
    <name evidence="6" type="ORF">NDU88_004098</name>
</gene>
<accession>A0AAV7M774</accession>
<evidence type="ECO:0000313" key="7">
    <source>
        <dbReference type="Proteomes" id="UP001066276"/>
    </source>
</evidence>
<name>A0AAV7M774_PLEWA</name>
<evidence type="ECO:0000256" key="3">
    <source>
        <dbReference type="ARBA" id="ARBA00022525"/>
    </source>
</evidence>
<comment type="similarity">
    <text evidence="2">Belongs to the cathelicidin family.</text>
</comment>
<comment type="subcellular location">
    <subcellularLocation>
        <location evidence="1">Secreted</location>
    </subcellularLocation>
</comment>
<dbReference type="GO" id="GO:0006952">
    <property type="term" value="P:defense response"/>
    <property type="evidence" value="ECO:0007669"/>
    <property type="project" value="InterPro"/>
</dbReference>
<proteinExistence type="inferred from homology"/>
<evidence type="ECO:0000256" key="2">
    <source>
        <dbReference type="ARBA" id="ARBA00005320"/>
    </source>
</evidence>
<dbReference type="Proteomes" id="UP001066276">
    <property type="component" value="Chromosome 10"/>
</dbReference>
<evidence type="ECO:0000256" key="1">
    <source>
        <dbReference type="ARBA" id="ARBA00004613"/>
    </source>
</evidence>
<dbReference type="GO" id="GO:0005615">
    <property type="term" value="C:extracellular space"/>
    <property type="evidence" value="ECO:0007669"/>
    <property type="project" value="TreeGrafter"/>
</dbReference>
<organism evidence="6 7">
    <name type="scientific">Pleurodeles waltl</name>
    <name type="common">Iberian ribbed newt</name>
    <dbReference type="NCBI Taxonomy" id="8319"/>
    <lineage>
        <taxon>Eukaryota</taxon>
        <taxon>Metazoa</taxon>
        <taxon>Chordata</taxon>
        <taxon>Craniata</taxon>
        <taxon>Vertebrata</taxon>
        <taxon>Euteleostomi</taxon>
        <taxon>Amphibia</taxon>
        <taxon>Batrachia</taxon>
        <taxon>Caudata</taxon>
        <taxon>Salamandroidea</taxon>
        <taxon>Salamandridae</taxon>
        <taxon>Pleurodelinae</taxon>
        <taxon>Pleurodeles</taxon>
    </lineage>
</organism>
<comment type="caution">
    <text evidence="6">The sequence shown here is derived from an EMBL/GenBank/DDBJ whole genome shotgun (WGS) entry which is preliminary data.</text>
</comment>
<feature type="signal peptide" evidence="5">
    <location>
        <begin position="1"/>
        <end position="18"/>
    </location>
</feature>
<reference evidence="6" key="1">
    <citation type="journal article" date="2022" name="bioRxiv">
        <title>Sequencing and chromosome-scale assembly of the giantPleurodeles waltlgenome.</title>
        <authorList>
            <person name="Brown T."/>
            <person name="Elewa A."/>
            <person name="Iarovenko S."/>
            <person name="Subramanian E."/>
            <person name="Araus A.J."/>
            <person name="Petzold A."/>
            <person name="Susuki M."/>
            <person name="Suzuki K.-i.T."/>
            <person name="Hayashi T."/>
            <person name="Toyoda A."/>
            <person name="Oliveira C."/>
            <person name="Osipova E."/>
            <person name="Leigh N.D."/>
            <person name="Simon A."/>
            <person name="Yun M.H."/>
        </authorList>
    </citation>
    <scope>NUCLEOTIDE SEQUENCE</scope>
    <source>
        <strain evidence="6">20211129_DDA</strain>
        <tissue evidence="6">Liver</tissue>
    </source>
</reference>
<sequence>MQAVVIVFTVLTVATVATISPLPKVSWSVENAVEFLNKASDQDYTFRLVETDPQYDLKESSRPLQLQFVVKETKCLKSENKTIEECSFQELGAMKVCSAVFLVDPERNAIVITCESFVTESSRVRRSIPLHRRKYYRPRPNSYTNIVSRRRPNTYRNTGLIYL</sequence>
<dbReference type="EMBL" id="JANPWB010000014">
    <property type="protein sequence ID" value="KAJ1098994.1"/>
    <property type="molecule type" value="Genomic_DNA"/>
</dbReference>
<dbReference type="InterPro" id="IPR001894">
    <property type="entry name" value="Cathelicidin-like"/>
</dbReference>
<dbReference type="PANTHER" id="PTHR10206:SF0">
    <property type="entry name" value="CATHELICIDIN B1-RELATED"/>
    <property type="match status" value="1"/>
</dbReference>
<keyword evidence="3" id="KW-0964">Secreted</keyword>
<keyword evidence="4" id="KW-1015">Disulfide bond</keyword>
<dbReference type="InterPro" id="IPR046350">
    <property type="entry name" value="Cystatin_sf"/>
</dbReference>
<dbReference type="SUPFAM" id="SSF54403">
    <property type="entry name" value="Cystatin/monellin"/>
    <property type="match status" value="1"/>
</dbReference>